<protein>
    <submittedName>
        <fullName evidence="2">Uncharacterized protein</fullName>
    </submittedName>
</protein>
<reference evidence="2" key="1">
    <citation type="submission" date="2007-05" db="EMBL/GenBank/DDBJ databases">
        <title>Complete sequence of chromosome of Psychrobacter sp. PRwf-1.</title>
        <authorList>
            <consortium name="US DOE Joint Genome Institute"/>
            <person name="Copeland A."/>
            <person name="Lucas S."/>
            <person name="Lapidus A."/>
            <person name="Barry K."/>
            <person name="Detter J.C."/>
            <person name="Glavina del Rio T."/>
            <person name="Hammon N."/>
            <person name="Israni S."/>
            <person name="Dalin E."/>
            <person name="Tice H."/>
            <person name="Pitluck S."/>
            <person name="Chain P."/>
            <person name="Malfatti S."/>
            <person name="Shin M."/>
            <person name="Vergez L."/>
            <person name="Schmutz J."/>
            <person name="Larimer F."/>
            <person name="Land M."/>
            <person name="Hauser L."/>
            <person name="Kyrpides N."/>
            <person name="Kim E."/>
            <person name="Tiedje J."/>
            <person name="Richardson P."/>
        </authorList>
    </citation>
    <scope>NUCLEOTIDE SEQUENCE [LARGE SCALE GENOMIC DNA]</scope>
    <source>
        <strain evidence="2">PRwf-1</strain>
    </source>
</reference>
<gene>
    <name evidence="2" type="ordered locus">PsycPRwf_1351</name>
</gene>
<evidence type="ECO:0000313" key="2">
    <source>
        <dbReference type="EMBL" id="ABQ94296.1"/>
    </source>
</evidence>
<organism evidence="2">
    <name type="scientific">Psychrobacter sp. (strain PRwf-1)</name>
    <dbReference type="NCBI Taxonomy" id="349106"/>
    <lineage>
        <taxon>Bacteria</taxon>
        <taxon>Pseudomonadati</taxon>
        <taxon>Pseudomonadota</taxon>
        <taxon>Gammaproteobacteria</taxon>
        <taxon>Moraxellales</taxon>
        <taxon>Moraxellaceae</taxon>
        <taxon>Psychrobacter</taxon>
    </lineage>
</organism>
<dbReference type="KEGG" id="prw:PsycPRwf_1351"/>
<sequence length="383" mass="42063">MQGAGYGTDSDSQSSITKAAVTGMAGKSQVTTTTKDSLNEPLENTFDVSNVNEELGAQVEITRAFDQERVELKRKLYADVDKKREQATNIRQQNGGHDTSESIRLEAEAAKLNEKVRWIDAGLGAIWGLGDTDMLKGMFGVTQADRARRSATTPKEMWFQTCSASTGGQCQSRQIWSLNDLTEEELNLIKKNDEVVTVSNPGIFNDKEASLVNAAKQNTNETNKIGTLVVMNPPTGKYDGWWILSSATSELMYAGYDKLNDILGGKLPLTNSEKLNQDIYREAMDKGLQIDTSSHSRGGLTSSVALQDLNNNQGIKQVPIRKARFYGTATNVQDYADQLAENGYTYTVTDKEGNEVTYQSGAYSAVHKADFVGRPPIILYVPL</sequence>
<feature type="region of interest" description="Disordered" evidence="1">
    <location>
        <begin position="1"/>
        <end position="43"/>
    </location>
</feature>
<dbReference type="AlphaFoldDB" id="A5WF55"/>
<name>A5WF55_PSYWF</name>
<proteinExistence type="predicted"/>
<dbReference type="EMBL" id="CP000713">
    <property type="protein sequence ID" value="ABQ94296.1"/>
    <property type="molecule type" value="Genomic_DNA"/>
</dbReference>
<dbReference type="eggNOG" id="COG3210">
    <property type="taxonomic scope" value="Bacteria"/>
</dbReference>
<evidence type="ECO:0000256" key="1">
    <source>
        <dbReference type="SAM" id="MobiDB-lite"/>
    </source>
</evidence>
<accession>A5WF55</accession>
<dbReference type="HOGENOM" id="CLU_721340_0_0_6"/>